<evidence type="ECO:0000259" key="2">
    <source>
        <dbReference type="Pfam" id="PF15607"/>
    </source>
</evidence>
<keyword evidence="4" id="KW-1185">Reference proteome</keyword>
<evidence type="ECO:0000313" key="4">
    <source>
        <dbReference type="Proteomes" id="UP000293296"/>
    </source>
</evidence>
<evidence type="ECO:0000256" key="1">
    <source>
        <dbReference type="SAM" id="MobiDB-lite"/>
    </source>
</evidence>
<proteinExistence type="predicted"/>
<dbReference type="KEGG" id="dcb:C3Y92_19430"/>
<feature type="domain" description="Bacterial toxin 44" evidence="2">
    <location>
        <begin position="119"/>
        <end position="200"/>
    </location>
</feature>
<dbReference type="Proteomes" id="UP000293296">
    <property type="component" value="Chromosome"/>
</dbReference>
<accession>A0A4P6HPR3</accession>
<gene>
    <name evidence="3" type="ORF">C3Y92_19430</name>
</gene>
<dbReference type="OrthoDB" id="6964328at2"/>
<feature type="region of interest" description="Disordered" evidence="1">
    <location>
        <begin position="1"/>
        <end position="21"/>
    </location>
</feature>
<sequence length="245" mass="27954">MKTPRRKGSGGHDMGNSDYGTPEQRLRWEQMEAETTLEIASFYAIQNKLTQIANGTYFQAPETKQSSTFRAPIISIPQSPPGTAIDMNIRQAQESLNPFWFIEMVRPRGPWDFKTQTLNYEGFGNFNYGATALAFGIPEKVALRAAGIVHVFTNKSKKMFENGEIINGISEFKVSFQGPPYGDSQKDQDMIKNGFRYYKEVYLNRFGDGTHEQKDFLLNMYKKVIVDKHPALGFYARHLIEQIDP</sequence>
<organism evidence="3 4">
    <name type="scientific">Solidesulfovibrio carbinolicus</name>
    <dbReference type="NCBI Taxonomy" id="296842"/>
    <lineage>
        <taxon>Bacteria</taxon>
        <taxon>Pseudomonadati</taxon>
        <taxon>Thermodesulfobacteriota</taxon>
        <taxon>Desulfovibrionia</taxon>
        <taxon>Desulfovibrionales</taxon>
        <taxon>Desulfovibrionaceae</taxon>
        <taxon>Solidesulfovibrio</taxon>
    </lineage>
</organism>
<protein>
    <recommendedName>
        <fullName evidence="2">Bacterial toxin 44 domain-containing protein</fullName>
    </recommendedName>
</protein>
<evidence type="ECO:0000313" key="3">
    <source>
        <dbReference type="EMBL" id="QAZ69293.1"/>
    </source>
</evidence>
<dbReference type="EMBL" id="CP026538">
    <property type="protein sequence ID" value="QAZ69293.1"/>
    <property type="molecule type" value="Genomic_DNA"/>
</dbReference>
<reference evidence="3 4" key="1">
    <citation type="submission" date="2018-02" db="EMBL/GenBank/DDBJ databases">
        <title>Genome sequence of Desulfovibrio carbinolicus DSM 3852.</title>
        <authorList>
            <person name="Wilbanks E."/>
            <person name="Skennerton C.T."/>
            <person name="Orphan V.J."/>
        </authorList>
    </citation>
    <scope>NUCLEOTIDE SEQUENCE [LARGE SCALE GENOMIC DNA]</scope>
    <source>
        <strain evidence="3 4">DSM 3852</strain>
    </source>
</reference>
<dbReference type="AlphaFoldDB" id="A0A4P6HPR3"/>
<dbReference type="Pfam" id="PF15607">
    <property type="entry name" value="Ntox44"/>
    <property type="match status" value="1"/>
</dbReference>
<dbReference type="InterPro" id="IPR028946">
    <property type="entry name" value="Ntox44"/>
</dbReference>
<name>A0A4P6HPR3_9BACT</name>